<dbReference type="Proteomes" id="UP001154095">
    <property type="component" value="Chromosome"/>
</dbReference>
<evidence type="ECO:0000313" key="4">
    <source>
        <dbReference type="EMBL" id="CAH2760807.1"/>
    </source>
</evidence>
<name>A0AAU9VH37_9FIRM</name>
<evidence type="ECO:0000259" key="3">
    <source>
        <dbReference type="PROSITE" id="PS51186"/>
    </source>
</evidence>
<dbReference type="SUPFAM" id="SSF55729">
    <property type="entry name" value="Acyl-CoA N-acyltransferases (Nat)"/>
    <property type="match status" value="1"/>
</dbReference>
<gene>
    <name evidence="4" type="ORF">ERYAMS2_00378</name>
    <name evidence="5" type="ORF">ERYAMS_00088</name>
</gene>
<proteinExistence type="predicted"/>
<dbReference type="Gene3D" id="3.40.630.30">
    <property type="match status" value="1"/>
</dbReference>
<dbReference type="InterPro" id="IPR016181">
    <property type="entry name" value="Acyl_CoA_acyltransferase"/>
</dbReference>
<sequence>MYEIIQLNDRTLKELTDVVNHSFDDYAVKIKLTEKQLKDKLESVNTNLTYSFGALYEGRLVGFIINATDGNLAYNVMTGVLPKHRGKGVYSQMFDATLTFFSLYGIDTYQLEVLQTNEEAIRLYTRMGFEKTASYVCFKGSASKPNLDESIHFHQGSLIDQLSHLWHTEPSFSNKHFNELEHKTYTLETDDIDAFITLSSSGGVRHFGYTAISDFERLISHVSTQHNMLIINNVDARNTEIIECLMNLGFDLSIKQFQMELSI</sequence>
<dbReference type="EMBL" id="OW659496">
    <property type="protein sequence ID" value="CAH2760817.1"/>
    <property type="molecule type" value="Genomic_DNA"/>
</dbReference>
<dbReference type="PROSITE" id="PS51186">
    <property type="entry name" value="GNAT"/>
    <property type="match status" value="1"/>
</dbReference>
<dbReference type="EMBL" id="OW659477">
    <property type="protein sequence ID" value="CAH2760807.1"/>
    <property type="molecule type" value="Genomic_DNA"/>
</dbReference>
<reference evidence="4" key="1">
    <citation type="submission" date="2022-04" db="EMBL/GenBank/DDBJ databases">
        <authorList>
            <person name="Forde T."/>
        </authorList>
    </citation>
    <scope>NUCLEOTIDE SEQUENCE</scope>
    <source>
        <strain evidence="4">A18Y016a</strain>
        <strain evidence="5">A18Y020d</strain>
    </source>
</reference>
<evidence type="ECO:0000313" key="5">
    <source>
        <dbReference type="EMBL" id="CAH2760817.1"/>
    </source>
</evidence>
<dbReference type="PANTHER" id="PTHR43420">
    <property type="entry name" value="ACETYLTRANSFERASE"/>
    <property type="match status" value="1"/>
</dbReference>
<dbReference type="InterPro" id="IPR000182">
    <property type="entry name" value="GNAT_dom"/>
</dbReference>
<accession>A0AAU9VH37</accession>
<protein>
    <submittedName>
        <fullName evidence="4">GNAT family N-acetyltransferase</fullName>
    </submittedName>
</protein>
<keyword evidence="2" id="KW-0012">Acyltransferase</keyword>
<dbReference type="RefSeq" id="WP_254007110.1">
    <property type="nucleotide sequence ID" value="NZ_OW659477.1"/>
</dbReference>
<evidence type="ECO:0000313" key="7">
    <source>
        <dbReference type="Proteomes" id="UP001154111"/>
    </source>
</evidence>
<dbReference type="Proteomes" id="UP001154111">
    <property type="component" value="Chromosome"/>
</dbReference>
<dbReference type="Pfam" id="PF00583">
    <property type="entry name" value="Acetyltransf_1"/>
    <property type="match status" value="1"/>
</dbReference>
<keyword evidence="1" id="KW-0808">Transferase</keyword>
<evidence type="ECO:0000256" key="1">
    <source>
        <dbReference type="ARBA" id="ARBA00022679"/>
    </source>
</evidence>
<dbReference type="GO" id="GO:0016747">
    <property type="term" value="F:acyltransferase activity, transferring groups other than amino-acyl groups"/>
    <property type="evidence" value="ECO:0007669"/>
    <property type="project" value="InterPro"/>
</dbReference>
<evidence type="ECO:0000313" key="6">
    <source>
        <dbReference type="Proteomes" id="UP001154095"/>
    </source>
</evidence>
<feature type="domain" description="N-acetyltransferase" evidence="3">
    <location>
        <begin position="2"/>
        <end position="147"/>
    </location>
</feature>
<evidence type="ECO:0000256" key="2">
    <source>
        <dbReference type="ARBA" id="ARBA00023315"/>
    </source>
</evidence>
<keyword evidence="6" id="KW-1185">Reference proteome</keyword>
<dbReference type="AlphaFoldDB" id="A0AAU9VH37"/>
<dbReference type="CDD" id="cd04301">
    <property type="entry name" value="NAT_SF"/>
    <property type="match status" value="1"/>
</dbReference>
<organism evidence="4 7">
    <name type="scientific">Erysipelothrix amsterdamensis</name>
    <dbReference type="NCBI Taxonomy" id="2929157"/>
    <lineage>
        <taxon>Bacteria</taxon>
        <taxon>Bacillati</taxon>
        <taxon>Bacillota</taxon>
        <taxon>Erysipelotrichia</taxon>
        <taxon>Erysipelotrichales</taxon>
        <taxon>Erysipelotrichaceae</taxon>
        <taxon>Erysipelothrix</taxon>
    </lineage>
</organism>
<dbReference type="InterPro" id="IPR050680">
    <property type="entry name" value="YpeA/RimI_acetyltransf"/>
</dbReference>